<keyword evidence="4" id="KW-0808">Transferase</keyword>
<dbReference type="InterPro" id="IPR003661">
    <property type="entry name" value="HisK_dim/P_dom"/>
</dbReference>
<dbReference type="Pfam" id="PF00512">
    <property type="entry name" value="HisKA"/>
    <property type="match status" value="1"/>
</dbReference>
<dbReference type="SUPFAM" id="SSF55874">
    <property type="entry name" value="ATPase domain of HSP90 chaperone/DNA topoisomerase II/histidine kinase"/>
    <property type="match status" value="1"/>
</dbReference>
<dbReference type="InterPro" id="IPR036097">
    <property type="entry name" value="HisK_dim/P_sf"/>
</dbReference>
<feature type="coiled-coil region" evidence="9">
    <location>
        <begin position="301"/>
        <end position="332"/>
    </location>
</feature>
<dbReference type="PANTHER" id="PTHR43065">
    <property type="entry name" value="SENSOR HISTIDINE KINASE"/>
    <property type="match status" value="1"/>
</dbReference>
<dbReference type="Pfam" id="PF02518">
    <property type="entry name" value="HATPase_c"/>
    <property type="match status" value="1"/>
</dbReference>
<dbReference type="EC" id="2.7.13.3" evidence="2"/>
<dbReference type="InterPro" id="IPR036890">
    <property type="entry name" value="HATPase_C_sf"/>
</dbReference>
<dbReference type="SMART" id="SM00387">
    <property type="entry name" value="HATPase_c"/>
    <property type="match status" value="1"/>
</dbReference>
<keyword evidence="10" id="KW-0812">Transmembrane</keyword>
<evidence type="ECO:0000256" key="8">
    <source>
        <dbReference type="ARBA" id="ARBA00023012"/>
    </source>
</evidence>
<keyword evidence="6 12" id="KW-0418">Kinase</keyword>
<dbReference type="Gene3D" id="3.30.565.10">
    <property type="entry name" value="Histidine kinase-like ATPase, C-terminal domain"/>
    <property type="match status" value="1"/>
</dbReference>
<evidence type="ECO:0000259" key="11">
    <source>
        <dbReference type="PROSITE" id="PS50109"/>
    </source>
</evidence>
<accession>A0A1H3L4Y5</accession>
<reference evidence="12 13" key="1">
    <citation type="submission" date="2016-10" db="EMBL/GenBank/DDBJ databases">
        <authorList>
            <person name="de Groot N.N."/>
        </authorList>
    </citation>
    <scope>NUCLEOTIDE SEQUENCE [LARGE SCALE GENOMIC DNA]</scope>
    <source>
        <strain evidence="12 13">APO</strain>
    </source>
</reference>
<evidence type="ECO:0000256" key="5">
    <source>
        <dbReference type="ARBA" id="ARBA00022741"/>
    </source>
</evidence>
<dbReference type="STRING" id="159292.SAMN05192546_10366"/>
<evidence type="ECO:0000256" key="9">
    <source>
        <dbReference type="SAM" id="Coils"/>
    </source>
</evidence>
<keyword evidence="5" id="KW-0547">Nucleotide-binding</keyword>
<feature type="transmembrane region" description="Helical" evidence="10">
    <location>
        <begin position="279"/>
        <end position="300"/>
    </location>
</feature>
<evidence type="ECO:0000313" key="12">
    <source>
        <dbReference type="EMBL" id="SDY59512.1"/>
    </source>
</evidence>
<dbReference type="InterPro" id="IPR035965">
    <property type="entry name" value="PAS-like_dom_sf"/>
</dbReference>
<dbReference type="OrthoDB" id="9816482at2"/>
<dbReference type="SUPFAM" id="SSF55785">
    <property type="entry name" value="PYP-like sensor domain (PAS domain)"/>
    <property type="match status" value="1"/>
</dbReference>
<keyword evidence="7" id="KW-0067">ATP-binding</keyword>
<dbReference type="PANTHER" id="PTHR43065:SF10">
    <property type="entry name" value="PEROXIDE STRESS-ACTIVATED HISTIDINE KINASE MAK3"/>
    <property type="match status" value="1"/>
</dbReference>
<name>A0A1H3L4Y5_9FIRM</name>
<evidence type="ECO:0000256" key="6">
    <source>
        <dbReference type="ARBA" id="ARBA00022777"/>
    </source>
</evidence>
<dbReference type="SMART" id="SM00062">
    <property type="entry name" value="PBPb"/>
    <property type="match status" value="1"/>
</dbReference>
<comment type="catalytic activity">
    <reaction evidence="1">
        <text>ATP + protein L-histidine = ADP + protein N-phospho-L-histidine.</text>
        <dbReference type="EC" id="2.7.13.3"/>
    </reaction>
</comment>
<dbReference type="GO" id="GO:0000155">
    <property type="term" value="F:phosphorelay sensor kinase activity"/>
    <property type="evidence" value="ECO:0007669"/>
    <property type="project" value="InterPro"/>
</dbReference>
<sequence length="679" mass="78661">MVRKIKKANKANNIMMIAFLIFTCGLALLTVRADTGMESLYDKQQQRTFRVAFDPEMPPFQYETLMRGEYDGFGIQLLEYMADQNLFQIHWQAMSREEAIKRLQENRIDMILGMTYQARYAQEMEFSEPYFSSSIALVVPKDAADEVKNIADLAEKLVAVQRNSIAYEFLQNVRRIDFNGTHSQKKAFDLLVKGRADALIGDRLVLQYYLEEANLTEDYVVTSSFIMPVEYSMAVRSENYTDLNLLNRGISQARGQSEYQSIYDQWFGENDLQRRLENLLRFLFILGGAGIIIFLGILWWNRLLKEEVQRKTKALKRANEDLSRQIQETLNMGELKNQILENSPRGLVTMDMEGLITSINPRAIQIINVMQPSEGRYYQEVELLRYMLENKIEDVLLKGTQFIGDELSWKKMDIRYTVYPLRNYEKIVVGAIVSFEDITEEKKMREQGFEKEKSRALNQVVAGIAHEIRNPLTSIKTFVEVLPSKINNPKFQKDIVRLVPREIDRVSQLIERLIDYAKPQKTQKKRVDLDKIIESCVTLFKPSFEKKGMKIRAEVKQPLLVYADRDQIKQVLVNFMLNGMEAMEAKGQMEGPEETLMMTIKGMETEEFIEILISDEGIGLNQTEINMMMEPFYTTKKGGTGLGLTLSKKYIEENNGHVYFESIKGEGTTVHLQFERMKT</sequence>
<dbReference type="InterPro" id="IPR005467">
    <property type="entry name" value="His_kinase_dom"/>
</dbReference>
<dbReference type="SUPFAM" id="SSF53850">
    <property type="entry name" value="Periplasmic binding protein-like II"/>
    <property type="match status" value="1"/>
</dbReference>
<keyword evidence="13" id="KW-1185">Reference proteome</keyword>
<dbReference type="Pfam" id="PF00497">
    <property type="entry name" value="SBP_bac_3"/>
    <property type="match status" value="1"/>
</dbReference>
<keyword evidence="3" id="KW-0597">Phosphoprotein</keyword>
<dbReference type="Gene3D" id="1.10.287.130">
    <property type="match status" value="1"/>
</dbReference>
<keyword evidence="9" id="KW-0175">Coiled coil</keyword>
<evidence type="ECO:0000256" key="7">
    <source>
        <dbReference type="ARBA" id="ARBA00022840"/>
    </source>
</evidence>
<organism evidence="12 13">
    <name type="scientific">Tindallia californiensis</name>
    <dbReference type="NCBI Taxonomy" id="159292"/>
    <lineage>
        <taxon>Bacteria</taxon>
        <taxon>Bacillati</taxon>
        <taxon>Bacillota</taxon>
        <taxon>Clostridia</taxon>
        <taxon>Peptostreptococcales</taxon>
        <taxon>Tindalliaceae</taxon>
        <taxon>Tindallia</taxon>
    </lineage>
</organism>
<proteinExistence type="predicted"/>
<dbReference type="EMBL" id="FNPV01000003">
    <property type="protein sequence ID" value="SDY59512.1"/>
    <property type="molecule type" value="Genomic_DNA"/>
</dbReference>
<dbReference type="AlphaFoldDB" id="A0A1H3L4Y5"/>
<evidence type="ECO:0000313" key="13">
    <source>
        <dbReference type="Proteomes" id="UP000199230"/>
    </source>
</evidence>
<dbReference type="Gene3D" id="3.30.450.20">
    <property type="entry name" value="PAS domain"/>
    <property type="match status" value="1"/>
</dbReference>
<evidence type="ECO:0000256" key="2">
    <source>
        <dbReference type="ARBA" id="ARBA00012438"/>
    </source>
</evidence>
<feature type="domain" description="Histidine kinase" evidence="11">
    <location>
        <begin position="463"/>
        <end position="678"/>
    </location>
</feature>
<dbReference type="SMART" id="SM00388">
    <property type="entry name" value="HisKA"/>
    <property type="match status" value="1"/>
</dbReference>
<dbReference type="SUPFAM" id="SSF47384">
    <property type="entry name" value="Homodimeric domain of signal transducing histidine kinase"/>
    <property type="match status" value="1"/>
</dbReference>
<keyword evidence="10" id="KW-0472">Membrane</keyword>
<keyword evidence="8" id="KW-0902">Two-component regulatory system</keyword>
<evidence type="ECO:0000256" key="3">
    <source>
        <dbReference type="ARBA" id="ARBA00022553"/>
    </source>
</evidence>
<dbReference type="PRINTS" id="PR00344">
    <property type="entry name" value="BCTRLSENSOR"/>
</dbReference>
<keyword evidence="10" id="KW-1133">Transmembrane helix</keyword>
<gene>
    <name evidence="12" type="ORF">SAMN05192546_10366</name>
</gene>
<dbReference type="GO" id="GO:0005524">
    <property type="term" value="F:ATP binding"/>
    <property type="evidence" value="ECO:0007669"/>
    <property type="project" value="UniProtKB-KW"/>
</dbReference>
<dbReference type="InterPro" id="IPR001638">
    <property type="entry name" value="Solute-binding_3/MltF_N"/>
</dbReference>
<dbReference type="Proteomes" id="UP000199230">
    <property type="component" value="Unassembled WGS sequence"/>
</dbReference>
<dbReference type="InterPro" id="IPR003594">
    <property type="entry name" value="HATPase_dom"/>
</dbReference>
<dbReference type="PROSITE" id="PS50109">
    <property type="entry name" value="HIS_KIN"/>
    <property type="match status" value="1"/>
</dbReference>
<evidence type="ECO:0000256" key="1">
    <source>
        <dbReference type="ARBA" id="ARBA00000085"/>
    </source>
</evidence>
<dbReference type="InterPro" id="IPR004358">
    <property type="entry name" value="Sig_transdc_His_kin-like_C"/>
</dbReference>
<protein>
    <recommendedName>
        <fullName evidence="2">histidine kinase</fullName>
        <ecNumber evidence="2">2.7.13.3</ecNumber>
    </recommendedName>
</protein>
<dbReference type="CDD" id="cd00082">
    <property type="entry name" value="HisKA"/>
    <property type="match status" value="1"/>
</dbReference>
<evidence type="ECO:0000256" key="4">
    <source>
        <dbReference type="ARBA" id="ARBA00022679"/>
    </source>
</evidence>
<dbReference type="Gene3D" id="3.40.190.10">
    <property type="entry name" value="Periplasmic binding protein-like II"/>
    <property type="match status" value="2"/>
</dbReference>
<evidence type="ECO:0000256" key="10">
    <source>
        <dbReference type="SAM" id="Phobius"/>
    </source>
</evidence>